<comment type="similarity">
    <text evidence="6">Belongs to the MIP/aquaporin (TC 1.A.8) family.</text>
</comment>
<organism evidence="8 9">
    <name type="scientific">Streptomyces pulveraceus</name>
    <dbReference type="NCBI Taxonomy" id="68258"/>
    <lineage>
        <taxon>Bacteria</taxon>
        <taxon>Bacillati</taxon>
        <taxon>Actinomycetota</taxon>
        <taxon>Actinomycetes</taxon>
        <taxon>Kitasatosporales</taxon>
        <taxon>Streptomycetaceae</taxon>
        <taxon>Streptomyces</taxon>
    </lineage>
</organism>
<evidence type="ECO:0000313" key="8">
    <source>
        <dbReference type="EMBL" id="MFC5915434.1"/>
    </source>
</evidence>
<evidence type="ECO:0000256" key="4">
    <source>
        <dbReference type="ARBA" id="ARBA00022989"/>
    </source>
</evidence>
<dbReference type="InterPro" id="IPR034294">
    <property type="entry name" value="Aquaporin_transptr"/>
</dbReference>
<dbReference type="PANTHER" id="PTHR45724">
    <property type="entry name" value="AQUAPORIN NIP2-1"/>
    <property type="match status" value="1"/>
</dbReference>
<evidence type="ECO:0000256" key="6">
    <source>
        <dbReference type="RuleBase" id="RU000477"/>
    </source>
</evidence>
<feature type="transmembrane region" description="Helical" evidence="7">
    <location>
        <begin position="90"/>
        <end position="114"/>
    </location>
</feature>
<dbReference type="PROSITE" id="PS00221">
    <property type="entry name" value="MIP"/>
    <property type="match status" value="1"/>
</dbReference>
<dbReference type="EMBL" id="JBHSPU010000016">
    <property type="protein sequence ID" value="MFC5915434.1"/>
    <property type="molecule type" value="Genomic_DNA"/>
</dbReference>
<evidence type="ECO:0000256" key="3">
    <source>
        <dbReference type="ARBA" id="ARBA00022692"/>
    </source>
</evidence>
<evidence type="ECO:0000256" key="2">
    <source>
        <dbReference type="ARBA" id="ARBA00022448"/>
    </source>
</evidence>
<dbReference type="InterPro" id="IPR022357">
    <property type="entry name" value="MIP_CS"/>
</dbReference>
<dbReference type="RefSeq" id="WP_344510942.1">
    <property type="nucleotide sequence ID" value="NZ_BAAATU010000019.1"/>
</dbReference>
<evidence type="ECO:0000313" key="9">
    <source>
        <dbReference type="Proteomes" id="UP001596200"/>
    </source>
</evidence>
<dbReference type="Gene3D" id="1.20.1080.10">
    <property type="entry name" value="Glycerol uptake facilitator protein"/>
    <property type="match status" value="1"/>
</dbReference>
<comment type="subcellular location">
    <subcellularLocation>
        <location evidence="1">Membrane</location>
        <topology evidence="1">Multi-pass membrane protein</topology>
    </subcellularLocation>
</comment>
<evidence type="ECO:0000256" key="5">
    <source>
        <dbReference type="ARBA" id="ARBA00023136"/>
    </source>
</evidence>
<evidence type="ECO:0000256" key="1">
    <source>
        <dbReference type="ARBA" id="ARBA00004141"/>
    </source>
</evidence>
<dbReference type="Proteomes" id="UP001596200">
    <property type="component" value="Unassembled WGS sequence"/>
</dbReference>
<dbReference type="InterPro" id="IPR023271">
    <property type="entry name" value="Aquaporin-like"/>
</dbReference>
<keyword evidence="5 7" id="KW-0472">Membrane</keyword>
<dbReference type="Pfam" id="PF00230">
    <property type="entry name" value="MIP"/>
    <property type="match status" value="1"/>
</dbReference>
<feature type="transmembrane region" description="Helical" evidence="7">
    <location>
        <begin position="225"/>
        <end position="246"/>
    </location>
</feature>
<reference evidence="9" key="1">
    <citation type="journal article" date="2019" name="Int. J. Syst. Evol. Microbiol.">
        <title>The Global Catalogue of Microorganisms (GCM) 10K type strain sequencing project: providing services to taxonomists for standard genome sequencing and annotation.</title>
        <authorList>
            <consortium name="The Broad Institute Genomics Platform"/>
            <consortium name="The Broad Institute Genome Sequencing Center for Infectious Disease"/>
            <person name="Wu L."/>
            <person name="Ma J."/>
        </authorList>
    </citation>
    <scope>NUCLEOTIDE SEQUENCE [LARGE SCALE GENOMIC DNA]</scope>
    <source>
        <strain evidence="9">JCM 4147</strain>
    </source>
</reference>
<comment type="caution">
    <text evidence="8">The sequence shown here is derived from an EMBL/GenBank/DDBJ whole genome shotgun (WGS) entry which is preliminary data.</text>
</comment>
<gene>
    <name evidence="8" type="ORF">ACFP1B_18725</name>
</gene>
<name>A0ABW1GKU8_9ACTN</name>
<protein>
    <submittedName>
        <fullName evidence="8">MIP/aquaporin family protein</fullName>
    </submittedName>
</protein>
<evidence type="ECO:0000256" key="7">
    <source>
        <dbReference type="SAM" id="Phobius"/>
    </source>
</evidence>
<proteinExistence type="inferred from homology"/>
<dbReference type="SUPFAM" id="SSF81338">
    <property type="entry name" value="Aquaporin-like"/>
    <property type="match status" value="1"/>
</dbReference>
<feature type="transmembrane region" description="Helical" evidence="7">
    <location>
        <begin position="30"/>
        <end position="48"/>
    </location>
</feature>
<sequence>MTFTAPAVSAQADPPTTAQSGILRHAACEFGLTGLLLFFVVTGVRWLIAPDSPISTHDIHYALAILGVTIGVLLTVFMMSPPGRRSGGHLNPAVTIALWRLGAFPACAVVPYVMAQLAGSVAGTALGRLVWGPAVSRVPVGYATVHADPAWDATTILTAETGVLVLLTMMLSVLLAHPAGRRLLPCAVGLATAVIIATFGPLSGGSANPARQFGPALLAQDTTHLWIYLLAPVLGAVLGAALVALAKPLTTQRPRC</sequence>
<keyword evidence="4 7" id="KW-1133">Transmembrane helix</keyword>
<dbReference type="PRINTS" id="PR00783">
    <property type="entry name" value="MINTRINSICP"/>
</dbReference>
<dbReference type="PANTHER" id="PTHR45724:SF13">
    <property type="entry name" value="AQUAPORIN NIP1-1-RELATED"/>
    <property type="match status" value="1"/>
</dbReference>
<dbReference type="InterPro" id="IPR000425">
    <property type="entry name" value="MIP"/>
</dbReference>
<feature type="transmembrane region" description="Helical" evidence="7">
    <location>
        <begin position="156"/>
        <end position="176"/>
    </location>
</feature>
<keyword evidence="2 6" id="KW-0813">Transport</keyword>
<keyword evidence="3 6" id="KW-0812">Transmembrane</keyword>
<keyword evidence="9" id="KW-1185">Reference proteome</keyword>
<feature type="transmembrane region" description="Helical" evidence="7">
    <location>
        <begin position="183"/>
        <end position="205"/>
    </location>
</feature>
<accession>A0ABW1GKU8</accession>
<feature type="transmembrane region" description="Helical" evidence="7">
    <location>
        <begin position="60"/>
        <end position="78"/>
    </location>
</feature>